<dbReference type="Gene3D" id="3.90.25.10">
    <property type="entry name" value="UDP-galactose 4-epimerase, domain 1"/>
    <property type="match status" value="1"/>
</dbReference>
<gene>
    <name evidence="2" type="ORF">A6770_29705</name>
</gene>
<dbReference type="InterPro" id="IPR036291">
    <property type="entry name" value="NAD(P)-bd_dom_sf"/>
</dbReference>
<dbReference type="InterPro" id="IPR008030">
    <property type="entry name" value="NmrA-like"/>
</dbReference>
<feature type="domain" description="NmrA-like" evidence="1">
    <location>
        <begin position="4"/>
        <end position="253"/>
    </location>
</feature>
<evidence type="ECO:0000259" key="1">
    <source>
        <dbReference type="Pfam" id="PF05368"/>
    </source>
</evidence>
<organism evidence="2 3">
    <name type="scientific">Nostoc minutum NIES-26</name>
    <dbReference type="NCBI Taxonomy" id="1844469"/>
    <lineage>
        <taxon>Bacteria</taxon>
        <taxon>Bacillati</taxon>
        <taxon>Cyanobacteriota</taxon>
        <taxon>Cyanophyceae</taxon>
        <taxon>Nostocales</taxon>
        <taxon>Nostocaceae</taxon>
        <taxon>Nostoc</taxon>
    </lineage>
</organism>
<evidence type="ECO:0000313" key="2">
    <source>
        <dbReference type="EMBL" id="RCJ22535.1"/>
    </source>
</evidence>
<dbReference type="AlphaFoldDB" id="A0A367QEP0"/>
<dbReference type="InterPro" id="IPR051604">
    <property type="entry name" value="Ergot_Alk_Oxidoreductase"/>
</dbReference>
<dbReference type="Gene3D" id="3.40.50.720">
    <property type="entry name" value="NAD(P)-binding Rossmann-like Domain"/>
    <property type="match status" value="1"/>
</dbReference>
<keyword evidence="3" id="KW-1185">Reference proteome</keyword>
<comment type="caution">
    <text evidence="2">The sequence shown here is derived from an EMBL/GenBank/DDBJ whole genome shotgun (WGS) entry which is preliminary data.</text>
</comment>
<dbReference type="Proteomes" id="UP000252107">
    <property type="component" value="Unassembled WGS sequence"/>
</dbReference>
<dbReference type="EMBL" id="LXQD01000325">
    <property type="protein sequence ID" value="RCJ22535.1"/>
    <property type="molecule type" value="Genomic_DNA"/>
</dbReference>
<protein>
    <submittedName>
        <fullName evidence="2">NmrA family transcriptional regulator</fullName>
    </submittedName>
</protein>
<sequence length="287" mass="31340">MHIILGGNGHVGSAVAQTLLSQGEPVTIVSRSCASIPKWHKRGAMVEVVDVHNTVELRRVFALGKRLFLLNPPADPATDTDVEERKSLASILEAITDSGLEKIVAESTYGAQPGSQIGDLGVLYEMEQQLAAQSIPFSIIRAAYYMSNWDFSLQSAKQDGVIYTFFPTDFALPMVAPRDIGQLAARLMKQPIENTGLHNIEGPERYSSLNVAQAFAKVLLKPVKVMETPRHQWIKTMQNMGFSNSAAASFSNMTTLALEAEMPPRDLVTRGVVSLESYIAELAHSVV</sequence>
<dbReference type="PANTHER" id="PTHR43162">
    <property type="match status" value="1"/>
</dbReference>
<reference evidence="2" key="1">
    <citation type="submission" date="2016-04" db="EMBL/GenBank/DDBJ databases">
        <authorList>
            <person name="Tabuchi Yagui T.R."/>
        </authorList>
    </citation>
    <scope>NUCLEOTIDE SEQUENCE [LARGE SCALE GENOMIC DNA]</scope>
    <source>
        <strain evidence="2">NIES-26</strain>
    </source>
</reference>
<name>A0A367QEP0_9NOSO</name>
<accession>A0A367QEP0</accession>
<dbReference type="PANTHER" id="PTHR43162:SF1">
    <property type="entry name" value="PRESTALK A DIFFERENTIATION PROTEIN A"/>
    <property type="match status" value="1"/>
</dbReference>
<proteinExistence type="predicted"/>
<evidence type="ECO:0000313" key="3">
    <source>
        <dbReference type="Proteomes" id="UP000252107"/>
    </source>
</evidence>
<dbReference type="Pfam" id="PF05368">
    <property type="entry name" value="NmrA"/>
    <property type="match status" value="1"/>
</dbReference>
<dbReference type="SUPFAM" id="SSF51735">
    <property type="entry name" value="NAD(P)-binding Rossmann-fold domains"/>
    <property type="match status" value="1"/>
</dbReference>